<comment type="caution">
    <text evidence="3">The sequence shown here is derived from an EMBL/GenBank/DDBJ whole genome shotgun (WGS) entry which is preliminary data.</text>
</comment>
<feature type="domain" description="MAM" evidence="2">
    <location>
        <begin position="29"/>
        <end position="55"/>
    </location>
</feature>
<sequence length="172" mass="18555">MNLTEIPKQQLLVKREQYIFPCLPVTAAAGCTFEVDTDAELCDYRQGQEDDFDWQLVRTDAWTYVPPELTQGEFLQRPSYPSHGGLAAGVKGSQLPAVCEPVLATPHPPQCQLALLPSSPSQQPPAGGTPAPHAPSTLPPCLLLGALSPLRREPICPPSGWEDVDCGVFPSL</sequence>
<dbReference type="InterPro" id="IPR000998">
    <property type="entry name" value="MAM_dom"/>
</dbReference>
<name>A0AAD8YQ66_9TELE</name>
<feature type="region of interest" description="Disordered" evidence="1">
    <location>
        <begin position="116"/>
        <end position="135"/>
    </location>
</feature>
<evidence type="ECO:0000313" key="3">
    <source>
        <dbReference type="EMBL" id="KAK1784746.1"/>
    </source>
</evidence>
<protein>
    <recommendedName>
        <fullName evidence="2">MAM domain-containing protein</fullName>
    </recommendedName>
</protein>
<dbReference type="GO" id="GO:0016020">
    <property type="term" value="C:membrane"/>
    <property type="evidence" value="ECO:0007669"/>
    <property type="project" value="InterPro"/>
</dbReference>
<accession>A0AAD8YQ66</accession>
<reference evidence="3" key="1">
    <citation type="submission" date="2023-03" db="EMBL/GenBank/DDBJ databases">
        <title>Electrophorus voltai genome.</title>
        <authorList>
            <person name="Bian C."/>
        </authorList>
    </citation>
    <scope>NUCLEOTIDE SEQUENCE</scope>
    <source>
        <strain evidence="3">CB-2022</strain>
        <tissue evidence="3">Muscle</tissue>
    </source>
</reference>
<dbReference type="PROSITE" id="PS50060">
    <property type="entry name" value="MAM_2"/>
    <property type="match status" value="1"/>
</dbReference>
<evidence type="ECO:0000259" key="2">
    <source>
        <dbReference type="PROSITE" id="PS50060"/>
    </source>
</evidence>
<keyword evidence="4" id="KW-1185">Reference proteome</keyword>
<dbReference type="AlphaFoldDB" id="A0AAD8YQ66"/>
<gene>
    <name evidence="3" type="ORF">P4O66_003418</name>
</gene>
<dbReference type="EMBL" id="JAROKS010000026">
    <property type="protein sequence ID" value="KAK1784746.1"/>
    <property type="molecule type" value="Genomic_DNA"/>
</dbReference>
<organism evidence="3 4">
    <name type="scientific">Electrophorus voltai</name>
    <dbReference type="NCBI Taxonomy" id="2609070"/>
    <lineage>
        <taxon>Eukaryota</taxon>
        <taxon>Metazoa</taxon>
        <taxon>Chordata</taxon>
        <taxon>Craniata</taxon>
        <taxon>Vertebrata</taxon>
        <taxon>Euteleostomi</taxon>
        <taxon>Actinopterygii</taxon>
        <taxon>Neopterygii</taxon>
        <taxon>Teleostei</taxon>
        <taxon>Ostariophysi</taxon>
        <taxon>Gymnotiformes</taxon>
        <taxon>Gymnotoidei</taxon>
        <taxon>Gymnotidae</taxon>
        <taxon>Electrophorus</taxon>
    </lineage>
</organism>
<evidence type="ECO:0000313" key="4">
    <source>
        <dbReference type="Proteomes" id="UP001239994"/>
    </source>
</evidence>
<evidence type="ECO:0000256" key="1">
    <source>
        <dbReference type="SAM" id="MobiDB-lite"/>
    </source>
</evidence>
<proteinExistence type="predicted"/>
<dbReference type="Proteomes" id="UP001239994">
    <property type="component" value="Unassembled WGS sequence"/>
</dbReference>